<dbReference type="Pfam" id="PF00561">
    <property type="entry name" value="Abhydrolase_1"/>
    <property type="match status" value="1"/>
</dbReference>
<name>A0A381U125_9ZZZZ</name>
<protein>
    <recommendedName>
        <fullName evidence="4">prolyl aminopeptidase</fullName>
        <ecNumber evidence="4">3.4.11.5</ecNumber>
    </recommendedName>
    <alternativeName>
        <fullName evidence="9">Prolyl aminopeptidase</fullName>
    </alternativeName>
</protein>
<keyword evidence="5" id="KW-0031">Aminopeptidase</keyword>
<dbReference type="PANTHER" id="PTHR43722:SF1">
    <property type="entry name" value="PROLINE IMINOPEPTIDASE"/>
    <property type="match status" value="1"/>
</dbReference>
<evidence type="ECO:0000256" key="4">
    <source>
        <dbReference type="ARBA" id="ARBA00012568"/>
    </source>
</evidence>
<dbReference type="PRINTS" id="PR00793">
    <property type="entry name" value="PROAMNOPTASE"/>
</dbReference>
<organism evidence="11">
    <name type="scientific">marine metagenome</name>
    <dbReference type="NCBI Taxonomy" id="408172"/>
    <lineage>
        <taxon>unclassified sequences</taxon>
        <taxon>metagenomes</taxon>
        <taxon>ecological metagenomes</taxon>
    </lineage>
</organism>
<evidence type="ECO:0000256" key="1">
    <source>
        <dbReference type="ARBA" id="ARBA00001585"/>
    </source>
</evidence>
<keyword evidence="8" id="KW-0378">Hydrolase</keyword>
<evidence type="ECO:0000259" key="10">
    <source>
        <dbReference type="Pfam" id="PF00561"/>
    </source>
</evidence>
<dbReference type="InterPro" id="IPR029058">
    <property type="entry name" value="AB_hydrolase_fold"/>
</dbReference>
<proteinExistence type="inferred from homology"/>
<evidence type="ECO:0000256" key="2">
    <source>
        <dbReference type="ARBA" id="ARBA00004496"/>
    </source>
</evidence>
<dbReference type="GO" id="GO:0006508">
    <property type="term" value="P:proteolysis"/>
    <property type="evidence" value="ECO:0007669"/>
    <property type="project" value="UniProtKB-KW"/>
</dbReference>
<sequence length="320" mass="36031">MKEKTLYPQLDPFDHGYLDVGDGHSIYYEQCGRRDGLPALFVHGGPGAGGDLNARRFFDPSTYRIVIFDQRGAGRSRPAAFTDANTTWHLVRDMELLRGHLKIGRWLVFGGSWGSTLSLAYAQQHPNAVSALVLRGIFLLRRKELAWFYQEGAGALLPEEWNKFLALIPEEERDDMLSAYHKRLFSPDPEMRLKAAIAWSVWEGAASFLTPRAEQKSLFGKQSFALALARIEAHFFVNDGFFLSEGQLLEGVDRIRHIPAVIVQGRHDIVCPMETAWELHKCWPEADFRVVNDAGHSAYEVGVMNELINATDAFRKLAAG</sequence>
<dbReference type="PIRSF" id="PIRSF006431">
    <property type="entry name" value="Pept_S33"/>
    <property type="match status" value="1"/>
</dbReference>
<evidence type="ECO:0000313" key="11">
    <source>
        <dbReference type="EMBL" id="SVA21348.1"/>
    </source>
</evidence>
<dbReference type="GO" id="GO:0005737">
    <property type="term" value="C:cytoplasm"/>
    <property type="evidence" value="ECO:0007669"/>
    <property type="project" value="UniProtKB-SubCell"/>
</dbReference>
<dbReference type="SUPFAM" id="SSF53474">
    <property type="entry name" value="alpha/beta-Hydrolases"/>
    <property type="match status" value="1"/>
</dbReference>
<evidence type="ECO:0000256" key="7">
    <source>
        <dbReference type="ARBA" id="ARBA00022670"/>
    </source>
</evidence>
<dbReference type="PANTHER" id="PTHR43722">
    <property type="entry name" value="PROLINE IMINOPEPTIDASE"/>
    <property type="match status" value="1"/>
</dbReference>
<comment type="similarity">
    <text evidence="3">Belongs to the peptidase S33 family.</text>
</comment>
<dbReference type="AlphaFoldDB" id="A0A381U125"/>
<gene>
    <name evidence="11" type="ORF">METZ01_LOCUS74202</name>
</gene>
<dbReference type="EC" id="3.4.11.5" evidence="4"/>
<comment type="catalytic activity">
    <reaction evidence="1">
        <text>Release of N-terminal proline from a peptide.</text>
        <dbReference type="EC" id="3.4.11.5"/>
    </reaction>
</comment>
<dbReference type="Gene3D" id="3.40.50.1820">
    <property type="entry name" value="alpha/beta hydrolase"/>
    <property type="match status" value="1"/>
</dbReference>
<feature type="domain" description="AB hydrolase-1" evidence="10">
    <location>
        <begin position="40"/>
        <end position="302"/>
    </location>
</feature>
<evidence type="ECO:0000256" key="9">
    <source>
        <dbReference type="ARBA" id="ARBA00029605"/>
    </source>
</evidence>
<dbReference type="PRINTS" id="PR00111">
    <property type="entry name" value="ABHYDROLASE"/>
</dbReference>
<dbReference type="EMBL" id="UINC01005441">
    <property type="protein sequence ID" value="SVA21348.1"/>
    <property type="molecule type" value="Genomic_DNA"/>
</dbReference>
<comment type="subcellular location">
    <subcellularLocation>
        <location evidence="2">Cytoplasm</location>
    </subcellularLocation>
</comment>
<dbReference type="InterPro" id="IPR000073">
    <property type="entry name" value="AB_hydrolase_1"/>
</dbReference>
<evidence type="ECO:0000256" key="6">
    <source>
        <dbReference type="ARBA" id="ARBA00022490"/>
    </source>
</evidence>
<evidence type="ECO:0000256" key="8">
    <source>
        <dbReference type="ARBA" id="ARBA00022801"/>
    </source>
</evidence>
<dbReference type="InterPro" id="IPR002410">
    <property type="entry name" value="Peptidase_S33"/>
</dbReference>
<keyword evidence="6" id="KW-0963">Cytoplasm</keyword>
<evidence type="ECO:0000256" key="5">
    <source>
        <dbReference type="ARBA" id="ARBA00022438"/>
    </source>
</evidence>
<dbReference type="NCBIfam" id="TIGR01249">
    <property type="entry name" value="pro_imino_pep_1"/>
    <property type="match status" value="1"/>
</dbReference>
<accession>A0A381U125</accession>
<reference evidence="11" key="1">
    <citation type="submission" date="2018-05" db="EMBL/GenBank/DDBJ databases">
        <authorList>
            <person name="Lanie J.A."/>
            <person name="Ng W.-L."/>
            <person name="Kazmierczak K.M."/>
            <person name="Andrzejewski T.M."/>
            <person name="Davidsen T.M."/>
            <person name="Wayne K.J."/>
            <person name="Tettelin H."/>
            <person name="Glass J.I."/>
            <person name="Rusch D."/>
            <person name="Podicherti R."/>
            <person name="Tsui H.-C.T."/>
            <person name="Winkler M.E."/>
        </authorList>
    </citation>
    <scope>NUCLEOTIDE SEQUENCE</scope>
</reference>
<evidence type="ECO:0000256" key="3">
    <source>
        <dbReference type="ARBA" id="ARBA00010088"/>
    </source>
</evidence>
<dbReference type="GO" id="GO:0004177">
    <property type="term" value="F:aminopeptidase activity"/>
    <property type="evidence" value="ECO:0007669"/>
    <property type="project" value="UniProtKB-KW"/>
</dbReference>
<keyword evidence="7" id="KW-0645">Protease</keyword>
<dbReference type="InterPro" id="IPR005944">
    <property type="entry name" value="Pro_iminopeptidase"/>
</dbReference>